<feature type="region of interest" description="Disordered" evidence="8">
    <location>
        <begin position="661"/>
        <end position="702"/>
    </location>
</feature>
<proteinExistence type="predicted"/>
<feature type="compositionally biased region" description="Acidic residues" evidence="8">
    <location>
        <begin position="1001"/>
        <end position="1016"/>
    </location>
</feature>
<dbReference type="InterPro" id="IPR036236">
    <property type="entry name" value="Znf_C2H2_sf"/>
</dbReference>
<dbReference type="PANTHER" id="PTHR46169:SF15">
    <property type="entry name" value="INNER CENTROMERE PROTEIN A-LIKE ISOFORM X1-RELATED"/>
    <property type="match status" value="1"/>
</dbReference>
<dbReference type="GO" id="GO:0005634">
    <property type="term" value="C:nucleus"/>
    <property type="evidence" value="ECO:0007669"/>
    <property type="project" value="UniProtKB-SubCell"/>
</dbReference>
<dbReference type="SUPFAM" id="SSF57667">
    <property type="entry name" value="beta-beta-alpha zinc fingers"/>
    <property type="match status" value="2"/>
</dbReference>
<dbReference type="SUPFAM" id="SSF140996">
    <property type="entry name" value="Hermes dimerisation domain"/>
    <property type="match status" value="1"/>
</dbReference>
<evidence type="ECO:0000256" key="2">
    <source>
        <dbReference type="ARBA" id="ARBA00022723"/>
    </source>
</evidence>
<evidence type="ECO:0000256" key="1">
    <source>
        <dbReference type="ARBA" id="ARBA00004123"/>
    </source>
</evidence>
<evidence type="ECO:0008006" key="13">
    <source>
        <dbReference type="Google" id="ProtNLM"/>
    </source>
</evidence>
<feature type="domain" description="SET" evidence="9">
    <location>
        <begin position="153"/>
        <end position="276"/>
    </location>
</feature>
<dbReference type="Proteomes" id="UP000265180">
    <property type="component" value="Chromosome 1"/>
</dbReference>
<evidence type="ECO:0000256" key="8">
    <source>
        <dbReference type="SAM" id="MobiDB-lite"/>
    </source>
</evidence>
<keyword evidence="6" id="KW-0539">Nucleus</keyword>
<dbReference type="InterPro" id="IPR012337">
    <property type="entry name" value="RNaseH-like_sf"/>
</dbReference>
<reference evidence="11" key="4">
    <citation type="submission" date="2025-09" db="UniProtKB">
        <authorList>
            <consortium name="Ensembl"/>
        </authorList>
    </citation>
    <scope>IDENTIFICATION</scope>
    <source>
        <strain evidence="11">HNI</strain>
    </source>
</reference>
<feature type="compositionally biased region" description="Basic and acidic residues" evidence="8">
    <location>
        <begin position="685"/>
        <end position="700"/>
    </location>
</feature>
<dbReference type="SMART" id="SM00614">
    <property type="entry name" value="ZnF_BED"/>
    <property type="match status" value="2"/>
</dbReference>
<evidence type="ECO:0000313" key="12">
    <source>
        <dbReference type="Proteomes" id="UP000265180"/>
    </source>
</evidence>
<dbReference type="PROSITE" id="PS50280">
    <property type="entry name" value="SET"/>
    <property type="match status" value="1"/>
</dbReference>
<organism evidence="11 12">
    <name type="scientific">Oryzias latipes</name>
    <name type="common">Japanese rice fish</name>
    <name type="synonym">Japanese killifish</name>
    <dbReference type="NCBI Taxonomy" id="8090"/>
    <lineage>
        <taxon>Eukaryota</taxon>
        <taxon>Metazoa</taxon>
        <taxon>Chordata</taxon>
        <taxon>Craniata</taxon>
        <taxon>Vertebrata</taxon>
        <taxon>Euteleostomi</taxon>
        <taxon>Actinopterygii</taxon>
        <taxon>Neopterygii</taxon>
        <taxon>Teleostei</taxon>
        <taxon>Neoteleostei</taxon>
        <taxon>Acanthomorphata</taxon>
        <taxon>Ovalentaria</taxon>
        <taxon>Atherinomorphae</taxon>
        <taxon>Beloniformes</taxon>
        <taxon>Adrianichthyidae</taxon>
        <taxon>Oryziinae</taxon>
        <taxon>Oryzias</taxon>
    </lineage>
</organism>
<dbReference type="InterPro" id="IPR003656">
    <property type="entry name" value="Znf_BED"/>
</dbReference>
<dbReference type="AlphaFoldDB" id="A0A3P9MA60"/>
<keyword evidence="3 7" id="KW-0863">Zinc-finger</keyword>
<evidence type="ECO:0000313" key="11">
    <source>
        <dbReference type="Ensembl" id="ENSORLP00020029714.1"/>
    </source>
</evidence>
<reference evidence="11 12" key="2">
    <citation type="submission" date="2017-04" db="EMBL/GenBank/DDBJ databases">
        <title>CpG methylation of centromeres and impact of large insertions on vertebrate speciation.</title>
        <authorList>
            <person name="Ichikawa K."/>
            <person name="Yoshimura J."/>
            <person name="Morishita S."/>
        </authorList>
    </citation>
    <scope>NUCLEOTIDE SEQUENCE</scope>
    <source>
        <strain evidence="11 12">HNI</strain>
    </source>
</reference>
<feature type="compositionally biased region" description="Basic and acidic residues" evidence="8">
    <location>
        <begin position="955"/>
        <end position="968"/>
    </location>
</feature>
<dbReference type="GO" id="GO:0008270">
    <property type="term" value="F:zinc ion binding"/>
    <property type="evidence" value="ECO:0007669"/>
    <property type="project" value="UniProtKB-KW"/>
</dbReference>
<keyword evidence="2" id="KW-0479">Metal-binding</keyword>
<evidence type="ECO:0000256" key="7">
    <source>
        <dbReference type="PROSITE-ProRule" id="PRU00027"/>
    </source>
</evidence>
<reference evidence="11" key="3">
    <citation type="submission" date="2025-08" db="UniProtKB">
        <authorList>
            <consortium name="Ensembl"/>
        </authorList>
    </citation>
    <scope>IDENTIFICATION</scope>
    <source>
        <strain evidence="11">HNI</strain>
    </source>
</reference>
<protein>
    <recommendedName>
        <fullName evidence="13">SET domain-containing protein</fullName>
    </recommendedName>
</protein>
<accession>A0A3P9MA60</accession>
<dbReference type="SUPFAM" id="SSF53098">
    <property type="entry name" value="Ribonuclease H-like"/>
    <property type="match status" value="1"/>
</dbReference>
<keyword evidence="5" id="KW-0238">DNA-binding</keyword>
<evidence type="ECO:0000256" key="4">
    <source>
        <dbReference type="ARBA" id="ARBA00022833"/>
    </source>
</evidence>
<dbReference type="Pfam" id="PF05699">
    <property type="entry name" value="Dimer_Tnp_hAT"/>
    <property type="match status" value="1"/>
</dbReference>
<dbReference type="Ensembl" id="ENSORLT00020032395.1">
    <property type="protein sequence ID" value="ENSORLP00020029714.1"/>
    <property type="gene ID" value="ENSORLG00020013806.1"/>
</dbReference>
<dbReference type="GO" id="GO:0046983">
    <property type="term" value="F:protein dimerization activity"/>
    <property type="evidence" value="ECO:0007669"/>
    <property type="project" value="InterPro"/>
</dbReference>
<comment type="subcellular location">
    <subcellularLocation>
        <location evidence="1">Nucleus</location>
    </subcellularLocation>
</comment>
<keyword evidence="4" id="KW-0862">Zinc</keyword>
<dbReference type="GO" id="GO:0003677">
    <property type="term" value="F:DNA binding"/>
    <property type="evidence" value="ECO:0007669"/>
    <property type="project" value="UniProtKB-KW"/>
</dbReference>
<dbReference type="PANTHER" id="PTHR46169">
    <property type="entry name" value="DNA REPLICATION-RELATED ELEMENT FACTOR, ISOFORM A"/>
    <property type="match status" value="1"/>
</dbReference>
<evidence type="ECO:0000259" key="10">
    <source>
        <dbReference type="PROSITE" id="PS50808"/>
    </source>
</evidence>
<evidence type="ECO:0000256" key="6">
    <source>
        <dbReference type="ARBA" id="ARBA00023242"/>
    </source>
</evidence>
<dbReference type="Gene3D" id="2.170.270.10">
    <property type="entry name" value="SET domain"/>
    <property type="match status" value="1"/>
</dbReference>
<dbReference type="InterPro" id="IPR052717">
    <property type="entry name" value="Vacuolar_transposase_reg"/>
</dbReference>
<sequence>MCCISSCMEPVGSWPACSSAGTMALVCKPNCKSVVWMYFGLKADGNGLPVRSDEAVCRLCRRVVLAKGGNTTNLRSHLARRHRAEFLDTFPPGTAATASPRAQGVDINHDELTEDAAILHNHSNSSYVPDAVIPPGEPWLHGGPCRAVLSLPSCLCVYQDGGPGMSSPGFSGEGQGEMKVYAKCQLQQGVMFGPYVGEVCKGQMPNNLKYAWAVRDDSGFSYVDAVDENKSNWMRYVTYTSSEEEHNLVVFQFYRHIYYRVSQPISEGTELKVWIGRDYASLLGLGMGDNVKCEIGDKEAALRLLQDIQLVTLPELSSTSLWSDSSQSQSPMPVISDVTTVSNPEAAGDPGMMSTSSFSSTSQNSLISQCSFLTEKYDFLPGTEKLLSNPNAPLNSPWHFFGLEPDPTGRPLDRSTAVCKLCMEHVSCGGSLDLQNHLTSKHHIKLRDMVKDRSLAAAVPLRPLPAVGPTVSSQVVNAIVNFLITDLQPASVVEGSGFRQLLHTLLPAHRELPKPWLLEGVMRDQHIRGRVSLAQLLRQKTGGAERDEVSDHTAPLECEPWKCQRPSTNPREAPPFVTLSGEVWLHSWQGNPERYLTLWAHCIDENFSFHNQALATRKLTGSGENDLEALEAQVKAMTEEWGGFRPNFIVLGVEGTSRMGMDPATSEKSAEATGSCAHPNSTTFLEREDSASPEEVRASEPGELGEGFPLVPCFFSSVQAGIEELMAHPVIRKTLSQFQDHLSELFLPPTQSKGSLLVHAHKLLKSLPKEEQAQLTSWAHCRPAWKDLYPLLSTLVKHKSLISDVLKEVKGERSAAESALGGCPPSTTAAPQALRSEWKVLEDLCLVLKPLDVACQTLAKEAFPRLSLIKPILTGLLSRHFVARPGDSSSILKEVKRLMRRKLTSCYSSPAVNRVLCVACSLDPQFRELGFMEEKEQAATFNWLKNEAVRITKENSLKKQSKTEERLKRSVSPESPESENDLRRSKRLKECPPINFKEMGGEESDPGEAEESEEPDPTFQPGLSGMEFLLGDLFCSASKNRESSAEESVDMEISVFRADKGASLGMEPLQWWRTKAVQFPLLASVARAYLAAPAVAGNAAQEFIQDGTTNRRRSNIPPESLDTMLFLHHNHISVTDGGPAAASDRG</sequence>
<dbReference type="Pfam" id="PF21549">
    <property type="entry name" value="PRDM2_PR"/>
    <property type="match status" value="1"/>
</dbReference>
<evidence type="ECO:0000259" key="9">
    <source>
        <dbReference type="PROSITE" id="PS50280"/>
    </source>
</evidence>
<dbReference type="InterPro" id="IPR046341">
    <property type="entry name" value="SET_dom_sf"/>
</dbReference>
<dbReference type="Pfam" id="PF02892">
    <property type="entry name" value="zf-BED"/>
    <property type="match status" value="1"/>
</dbReference>
<dbReference type="PROSITE" id="PS50808">
    <property type="entry name" value="ZF_BED"/>
    <property type="match status" value="1"/>
</dbReference>
<dbReference type="InterPro" id="IPR001214">
    <property type="entry name" value="SET_dom"/>
</dbReference>
<dbReference type="Gene3D" id="1.10.10.1070">
    <property type="entry name" value="Zinc finger, BED domain-containing"/>
    <property type="match status" value="1"/>
</dbReference>
<evidence type="ECO:0000256" key="3">
    <source>
        <dbReference type="ARBA" id="ARBA00022771"/>
    </source>
</evidence>
<dbReference type="InterPro" id="IPR008906">
    <property type="entry name" value="HATC_C_dom"/>
</dbReference>
<feature type="region of interest" description="Disordered" evidence="8">
    <location>
        <begin position="955"/>
        <end position="1022"/>
    </location>
</feature>
<name>A0A3P9MA60_ORYLA</name>
<reference key="1">
    <citation type="journal article" date="2007" name="Nature">
        <title>The medaka draft genome and insights into vertebrate genome evolution.</title>
        <authorList>
            <person name="Kasahara M."/>
            <person name="Naruse K."/>
            <person name="Sasaki S."/>
            <person name="Nakatani Y."/>
            <person name="Qu W."/>
            <person name="Ahsan B."/>
            <person name="Yamada T."/>
            <person name="Nagayasu Y."/>
            <person name="Doi K."/>
            <person name="Kasai Y."/>
            <person name="Jindo T."/>
            <person name="Kobayashi D."/>
            <person name="Shimada A."/>
            <person name="Toyoda A."/>
            <person name="Kuroki Y."/>
            <person name="Fujiyama A."/>
            <person name="Sasaki T."/>
            <person name="Shimizu A."/>
            <person name="Asakawa S."/>
            <person name="Shimizu N."/>
            <person name="Hashimoto S."/>
            <person name="Yang J."/>
            <person name="Lee Y."/>
            <person name="Matsushima K."/>
            <person name="Sugano S."/>
            <person name="Sakaizumi M."/>
            <person name="Narita T."/>
            <person name="Ohishi K."/>
            <person name="Haga S."/>
            <person name="Ohta F."/>
            <person name="Nomoto H."/>
            <person name="Nogata K."/>
            <person name="Morishita T."/>
            <person name="Endo T."/>
            <person name="Shin-I T."/>
            <person name="Takeda H."/>
            <person name="Morishita S."/>
            <person name="Kohara Y."/>
        </authorList>
    </citation>
    <scope>NUCLEOTIDE SEQUENCE [LARGE SCALE GENOMIC DNA]</scope>
    <source>
        <strain>Hd-rR</strain>
    </source>
</reference>
<feature type="domain" description="BED-type" evidence="10">
    <location>
        <begin position="30"/>
        <end position="89"/>
    </location>
</feature>
<evidence type="ECO:0000256" key="5">
    <source>
        <dbReference type="ARBA" id="ARBA00023125"/>
    </source>
</evidence>